<dbReference type="PROSITE" id="PS50086">
    <property type="entry name" value="TBC_RABGAP"/>
    <property type="match status" value="1"/>
</dbReference>
<evidence type="ECO:0000259" key="4">
    <source>
        <dbReference type="PROSITE" id="PS50086"/>
    </source>
</evidence>
<dbReference type="SMART" id="SM00164">
    <property type="entry name" value="TBC"/>
    <property type="match status" value="1"/>
</dbReference>
<feature type="region of interest" description="Disordered" evidence="2">
    <location>
        <begin position="26"/>
        <end position="84"/>
    </location>
</feature>
<dbReference type="GO" id="GO:0031267">
    <property type="term" value="F:small GTPase binding"/>
    <property type="evidence" value="ECO:0007669"/>
    <property type="project" value="TreeGrafter"/>
</dbReference>
<evidence type="ECO:0000313" key="5">
    <source>
        <dbReference type="EMBL" id="KAK3800099.1"/>
    </source>
</evidence>
<feature type="compositionally biased region" description="Basic and acidic residues" evidence="2">
    <location>
        <begin position="1119"/>
        <end position="1133"/>
    </location>
</feature>
<feature type="domain" description="PH" evidence="3">
    <location>
        <begin position="90"/>
        <end position="188"/>
    </location>
</feature>
<dbReference type="SUPFAM" id="SSF47923">
    <property type="entry name" value="Ypt/Rab-GAP domain of gyp1p"/>
    <property type="match status" value="2"/>
</dbReference>
<protein>
    <recommendedName>
        <fullName evidence="7">TBC1 domain family member 2B</fullName>
    </recommendedName>
</protein>
<organism evidence="5 6">
    <name type="scientific">Elysia crispata</name>
    <name type="common">lettuce slug</name>
    <dbReference type="NCBI Taxonomy" id="231223"/>
    <lineage>
        <taxon>Eukaryota</taxon>
        <taxon>Metazoa</taxon>
        <taxon>Spiralia</taxon>
        <taxon>Lophotrochozoa</taxon>
        <taxon>Mollusca</taxon>
        <taxon>Gastropoda</taxon>
        <taxon>Heterobranchia</taxon>
        <taxon>Euthyneura</taxon>
        <taxon>Panpulmonata</taxon>
        <taxon>Sacoglossa</taxon>
        <taxon>Placobranchoidea</taxon>
        <taxon>Plakobranchidae</taxon>
        <taxon>Elysia</taxon>
    </lineage>
</organism>
<evidence type="ECO:0000256" key="2">
    <source>
        <dbReference type="SAM" id="MobiDB-lite"/>
    </source>
</evidence>
<comment type="caution">
    <text evidence="5">The sequence shown here is derived from an EMBL/GenBank/DDBJ whole genome shotgun (WGS) entry which is preliminary data.</text>
</comment>
<dbReference type="InterPro" id="IPR011993">
    <property type="entry name" value="PH-like_dom_sf"/>
</dbReference>
<dbReference type="InterPro" id="IPR035969">
    <property type="entry name" value="Rab-GAP_TBC_sf"/>
</dbReference>
<dbReference type="FunFam" id="1.10.472.80:FF:000018">
    <property type="entry name" value="TBC1 domain family member 2B"/>
    <property type="match status" value="1"/>
</dbReference>
<accession>A0AAE1EA64</accession>
<evidence type="ECO:0008006" key="7">
    <source>
        <dbReference type="Google" id="ProtNLM"/>
    </source>
</evidence>
<dbReference type="InterPro" id="IPR050302">
    <property type="entry name" value="Rab_GAP_TBC_domain"/>
</dbReference>
<feature type="region of interest" description="Disordered" evidence="2">
    <location>
        <begin position="1119"/>
        <end position="1146"/>
    </location>
</feature>
<dbReference type="PROSITE" id="PS50003">
    <property type="entry name" value="PH_DOMAIN"/>
    <property type="match status" value="1"/>
</dbReference>
<evidence type="ECO:0000256" key="1">
    <source>
        <dbReference type="SAM" id="Coils"/>
    </source>
</evidence>
<feature type="region of interest" description="Disordered" evidence="2">
    <location>
        <begin position="352"/>
        <end position="402"/>
    </location>
</feature>
<keyword evidence="1" id="KW-0175">Coiled coil</keyword>
<dbReference type="SMART" id="SM00233">
    <property type="entry name" value="PH"/>
    <property type="match status" value="1"/>
</dbReference>
<dbReference type="Gene3D" id="2.30.29.30">
    <property type="entry name" value="Pleckstrin-homology domain (PH domain)/Phosphotyrosine-binding domain (PTB)"/>
    <property type="match status" value="1"/>
</dbReference>
<dbReference type="AlphaFoldDB" id="A0AAE1EA64"/>
<evidence type="ECO:0000259" key="3">
    <source>
        <dbReference type="PROSITE" id="PS50003"/>
    </source>
</evidence>
<dbReference type="FunFam" id="1.10.8.270:FF:000026">
    <property type="entry name" value="TBC (Tre-2/Bub2/Cdc16) domain family"/>
    <property type="match status" value="1"/>
</dbReference>
<dbReference type="EMBL" id="JAWDGP010000502">
    <property type="protein sequence ID" value="KAK3800099.1"/>
    <property type="molecule type" value="Genomic_DNA"/>
</dbReference>
<sequence length="1146" mass="128866">MALTKVGVAVPSDGALLNFISSNAETAEGDEDESSIEVISGPPSTVSSMESSQVGLPPPLSPGYSNESGDGSSSTKSINYRSREKQNDNDVKLAGWLKLSGQGFRKAFKKFWFAYNDATGKLYYYRDPQDVLQLGEIDLRSSSLTYDASNKDKPGVFEISSGGKTYSLDALDRVRMFFWLDALQKKRRNFSQRESTRLQDVLLGNQTQIESSGLLNAGRVEGDVSEDRTEGDIDQVVMRNRGENRTDDSSKSMLLNLREELRKTFTSLRLTGRERSFVPSEAWSVIDECPPASAALQVANRSIDQSLSQTQWHVDLSDTLSSCSPHGSTEELLDLSYDPAALPGQMRHLLSKQRSSGEGGHRVGSENSTGDLAQGSSLPSKTSGSANDDSLKTQTVLPSSSSLVPTSDPLIIVMKSKPQPPQDLGPVVHAPQKTGYSMAKSPTSPASAPGKFKFMNAFRNLKMSKEPAREQPKAPVNERHNSLDSALVMACQSCYNCKMMQEEQRSIEDQLTAHKEIVRLMQKELDVMRAQIRTREECEGAGDDGIQDILRQRDKHIMELEYCRQELIEEKTQLAQDLSVKSRDVKELQDQISMFQQTLSVKDEIIVSLTNENQDIQTRYSSSSFSDAAEQSPPVKTYGDLSLLADERKELETLRDACRAYEAQNKFLTSEILEQKTLRENDEAREKVYIMNAASSEAKYYKIMSKYLYLLDEIKAPVRGGEEAKSQDVVNRLLEEALDSESAESTTDQEDHRAGFISSQGKEYDAYGFLKYQAAKDNSLPSRARIFDHQAEELNCMIRDADDVTSKKIKWENFMVGLTHSGKALTRSPDLKALIRLGVPKELREKIWKGCIDLHVKSTRIKLGDNYYRDLQNRAQVNKSNPAIKQIELDLLRTLPDNRFFQKIDSEGICKLRCVLMCYSVHNPCIGYCQGINRIAAIALLFLTEEDAFWCLVAIIDHLMPDDYFTATLAGAQADQRVLKDLVAEKCPRLHAHLELHEIDLSLFTFNWFLTVFVDGIFPELFLTIWDVFLYEGSKVLFRFGLAFLKHAEEDILNLPSNLAINRYMRTLGETLTDVRRIQNIAFGDINPFPMRNVSNKRQIHLQQIKAELEELEAIRKDLKSSHNAEEEARDEGGYISDGDMEDEVP</sequence>
<dbReference type="InterPro" id="IPR001849">
    <property type="entry name" value="PH_domain"/>
</dbReference>
<feature type="compositionally biased region" description="Polar residues" evidence="2">
    <location>
        <begin position="42"/>
        <end position="54"/>
    </location>
</feature>
<dbReference type="PANTHER" id="PTHR47219:SF20">
    <property type="entry name" value="TBC1 DOMAIN FAMILY MEMBER 2B"/>
    <property type="match status" value="1"/>
</dbReference>
<proteinExistence type="predicted"/>
<feature type="domain" description="Rab-GAP TBC" evidence="4">
    <location>
        <begin position="838"/>
        <end position="1033"/>
    </location>
</feature>
<keyword evidence="6" id="KW-1185">Reference proteome</keyword>
<gene>
    <name evidence="5" type="ORF">RRG08_015066</name>
</gene>
<feature type="compositionally biased region" description="Polar residues" evidence="2">
    <location>
        <begin position="365"/>
        <end position="394"/>
    </location>
</feature>
<dbReference type="Gene3D" id="1.10.472.80">
    <property type="entry name" value="Ypt/Rab-GAP domain of gyp1p, domain 3"/>
    <property type="match status" value="1"/>
</dbReference>
<dbReference type="Proteomes" id="UP001283361">
    <property type="component" value="Unassembled WGS sequence"/>
</dbReference>
<dbReference type="SUPFAM" id="SSF50729">
    <property type="entry name" value="PH domain-like"/>
    <property type="match status" value="1"/>
</dbReference>
<dbReference type="InterPro" id="IPR000195">
    <property type="entry name" value="Rab-GAP-TBC_dom"/>
</dbReference>
<evidence type="ECO:0000313" key="6">
    <source>
        <dbReference type="Proteomes" id="UP001283361"/>
    </source>
</evidence>
<dbReference type="Pfam" id="PF00169">
    <property type="entry name" value="PH"/>
    <property type="match status" value="1"/>
</dbReference>
<dbReference type="PANTHER" id="PTHR47219">
    <property type="entry name" value="RAB GTPASE-ACTIVATING PROTEIN 1-LIKE"/>
    <property type="match status" value="1"/>
</dbReference>
<reference evidence="5" key="1">
    <citation type="journal article" date="2023" name="G3 (Bethesda)">
        <title>A reference genome for the long-term kleptoplast-retaining sea slug Elysia crispata morphotype clarki.</title>
        <authorList>
            <person name="Eastman K.E."/>
            <person name="Pendleton A.L."/>
            <person name="Shaikh M.A."/>
            <person name="Suttiyut T."/>
            <person name="Ogas R."/>
            <person name="Tomko P."/>
            <person name="Gavelis G."/>
            <person name="Widhalm J.R."/>
            <person name="Wisecaver J.H."/>
        </authorList>
    </citation>
    <scope>NUCLEOTIDE SEQUENCE</scope>
    <source>
        <strain evidence="5">ECLA1</strain>
    </source>
</reference>
<name>A0AAE1EA64_9GAST</name>
<dbReference type="GO" id="GO:0005096">
    <property type="term" value="F:GTPase activator activity"/>
    <property type="evidence" value="ECO:0007669"/>
    <property type="project" value="TreeGrafter"/>
</dbReference>
<feature type="coiled-coil region" evidence="1">
    <location>
        <begin position="644"/>
        <end position="671"/>
    </location>
</feature>
<dbReference type="Gene3D" id="1.10.8.270">
    <property type="entry name" value="putative rabgap domain of human tbc1 domain family member 14 like domains"/>
    <property type="match status" value="1"/>
</dbReference>
<feature type="compositionally biased region" description="Polar residues" evidence="2">
    <location>
        <begin position="63"/>
        <end position="80"/>
    </location>
</feature>
<dbReference type="Pfam" id="PF00566">
    <property type="entry name" value="RabGAP-TBC"/>
    <property type="match status" value="1"/>
</dbReference>